<dbReference type="GO" id="GO:0005886">
    <property type="term" value="C:plasma membrane"/>
    <property type="evidence" value="ECO:0007669"/>
    <property type="project" value="UniProtKB-SubCell"/>
</dbReference>
<feature type="transmembrane region" description="Helical" evidence="10">
    <location>
        <begin position="312"/>
        <end position="330"/>
    </location>
</feature>
<evidence type="ECO:0000256" key="3">
    <source>
        <dbReference type="ARBA" id="ARBA00022630"/>
    </source>
</evidence>
<protein>
    <recommendedName>
        <fullName evidence="10">Ion-translocating oxidoreductase complex subunit D</fullName>
        <ecNumber evidence="10">7.-.-.-</ecNumber>
    </recommendedName>
    <alternativeName>
        <fullName evidence="10">Rnf electron transport complex subunit D</fullName>
    </alternativeName>
</protein>
<evidence type="ECO:0000256" key="7">
    <source>
        <dbReference type="ARBA" id="ARBA00022982"/>
    </source>
</evidence>
<feature type="transmembrane region" description="Helical" evidence="10">
    <location>
        <begin position="45"/>
        <end position="64"/>
    </location>
</feature>
<evidence type="ECO:0000256" key="5">
    <source>
        <dbReference type="ARBA" id="ARBA00022692"/>
    </source>
</evidence>
<evidence type="ECO:0000313" key="12">
    <source>
        <dbReference type="Proteomes" id="UP000185639"/>
    </source>
</evidence>
<dbReference type="InterPro" id="IPR004338">
    <property type="entry name" value="NqrB/RnfD"/>
</dbReference>
<evidence type="ECO:0000256" key="4">
    <source>
        <dbReference type="ARBA" id="ARBA00022643"/>
    </source>
</evidence>
<organism evidence="11 12">
    <name type="scientific">Thalassolituus maritimus</name>
    <dbReference type="NCBI Taxonomy" id="484498"/>
    <lineage>
        <taxon>Bacteria</taxon>
        <taxon>Pseudomonadati</taxon>
        <taxon>Pseudomonadota</taxon>
        <taxon>Gammaproteobacteria</taxon>
        <taxon>Oceanospirillales</taxon>
        <taxon>Oceanospirillaceae</taxon>
        <taxon>Thalassolituus</taxon>
    </lineage>
</organism>
<evidence type="ECO:0000256" key="6">
    <source>
        <dbReference type="ARBA" id="ARBA00022967"/>
    </source>
</evidence>
<proteinExistence type="inferred from homology"/>
<dbReference type="NCBIfam" id="NF002011">
    <property type="entry name" value="PRK00816.1"/>
    <property type="match status" value="1"/>
</dbReference>
<sequence>MALLTLSSPHTHGPNRTSRIMLTVALATLPGLAVMTWFFGFGSLINTVLAIITALASEALVLKLRKYPVSFFLKDNTALVTGLLLGLALPPLAPWWITVLATSFAIIFAKQIYGGMGNNPFNPAMVGYALVLISFPVQMTTNWVTSFQVSGSDVAGFTDALSIIFAGASSTADAFTGATPLDQYKYLISKETSDELLQRNTFNGWLNGGWEWVNLAFLAGGLFLMVRRIITWHIPVSMLAALGICSLILGWDEDLYTPLSLHLLSGATMLGAFFIATDPVSASTTPTGKLIYGAGIGILLYVIRTWGAYPDAVAFAVLLMNFAAPFIDAYTQPRSYGHSKPKRGLKPGEKS</sequence>
<comment type="similarity">
    <text evidence="10">Belongs to the NqrB/RnfD family.</text>
</comment>
<evidence type="ECO:0000313" key="11">
    <source>
        <dbReference type="EMBL" id="SIS65153.1"/>
    </source>
</evidence>
<feature type="transmembrane region" description="Helical" evidence="10">
    <location>
        <begin position="71"/>
        <end position="89"/>
    </location>
</feature>
<dbReference type="PANTHER" id="PTHR30578:SF0">
    <property type="entry name" value="ION-TRANSLOCATING OXIDOREDUCTASE COMPLEX SUBUNIT D"/>
    <property type="match status" value="1"/>
</dbReference>
<feature type="modified residue" description="FMN phosphoryl threonine" evidence="10">
    <location>
        <position position="179"/>
    </location>
</feature>
<keyword evidence="2 10" id="KW-0597">Phosphoprotein</keyword>
<dbReference type="Proteomes" id="UP000185639">
    <property type="component" value="Unassembled WGS sequence"/>
</dbReference>
<feature type="transmembrane region" description="Helical" evidence="10">
    <location>
        <begin position="20"/>
        <end position="39"/>
    </location>
</feature>
<gene>
    <name evidence="10" type="primary">rnfD</name>
    <name evidence="11" type="ORF">SAMN05421686_10397</name>
</gene>
<dbReference type="InterPro" id="IPR011303">
    <property type="entry name" value="RnfD_bac"/>
</dbReference>
<dbReference type="STRING" id="484498.SAMN05421686_10397"/>
<dbReference type="NCBIfam" id="TIGR01946">
    <property type="entry name" value="rnfD"/>
    <property type="match status" value="1"/>
</dbReference>
<dbReference type="GO" id="GO:0055085">
    <property type="term" value="P:transmembrane transport"/>
    <property type="evidence" value="ECO:0007669"/>
    <property type="project" value="InterPro"/>
</dbReference>
<evidence type="ECO:0000256" key="1">
    <source>
        <dbReference type="ARBA" id="ARBA00022448"/>
    </source>
</evidence>
<evidence type="ECO:0000256" key="2">
    <source>
        <dbReference type="ARBA" id="ARBA00022553"/>
    </source>
</evidence>
<keyword evidence="1 10" id="KW-0813">Transport</keyword>
<dbReference type="PANTHER" id="PTHR30578">
    <property type="entry name" value="ELECTRON TRANSPORT COMPLEX PROTEIN RNFD"/>
    <property type="match status" value="1"/>
</dbReference>
<comment type="cofactor">
    <cofactor evidence="10">
        <name>FMN</name>
        <dbReference type="ChEBI" id="CHEBI:58210"/>
    </cofactor>
</comment>
<feature type="transmembrane region" description="Helical" evidence="10">
    <location>
        <begin position="257"/>
        <end position="277"/>
    </location>
</feature>
<dbReference type="EMBL" id="FTOH01000003">
    <property type="protein sequence ID" value="SIS65153.1"/>
    <property type="molecule type" value="Genomic_DNA"/>
</dbReference>
<evidence type="ECO:0000256" key="8">
    <source>
        <dbReference type="ARBA" id="ARBA00022989"/>
    </source>
</evidence>
<dbReference type="OrthoDB" id="9776359at2"/>
<evidence type="ECO:0000256" key="10">
    <source>
        <dbReference type="HAMAP-Rule" id="MF_00462"/>
    </source>
</evidence>
<dbReference type="GO" id="GO:0022900">
    <property type="term" value="P:electron transport chain"/>
    <property type="evidence" value="ECO:0007669"/>
    <property type="project" value="UniProtKB-UniRule"/>
</dbReference>
<feature type="transmembrane region" description="Helical" evidence="10">
    <location>
        <begin position="209"/>
        <end position="226"/>
    </location>
</feature>
<name>A0A1N7KU65_9GAMM</name>
<keyword evidence="4 10" id="KW-0288">FMN</keyword>
<keyword evidence="8 10" id="KW-1133">Transmembrane helix</keyword>
<feature type="transmembrane region" description="Helical" evidence="10">
    <location>
        <begin position="125"/>
        <end position="144"/>
    </location>
</feature>
<comment type="subunit">
    <text evidence="10">The complex is composed of six subunits: RnfA, RnfB, RnfC, RnfD, RnfE and RnfG.</text>
</comment>
<keyword evidence="12" id="KW-1185">Reference proteome</keyword>
<dbReference type="EC" id="7.-.-.-" evidence="10"/>
<dbReference type="AlphaFoldDB" id="A0A1N7KU65"/>
<keyword evidence="10" id="KW-0997">Cell inner membrane</keyword>
<dbReference type="Pfam" id="PF03116">
    <property type="entry name" value="NQR2_RnfD_RnfE"/>
    <property type="match status" value="1"/>
</dbReference>
<keyword evidence="6 10" id="KW-1278">Translocase</keyword>
<keyword evidence="9 10" id="KW-0472">Membrane</keyword>
<reference evidence="12" key="1">
    <citation type="submission" date="2017-01" db="EMBL/GenBank/DDBJ databases">
        <authorList>
            <person name="Varghese N."/>
            <person name="Submissions S."/>
        </authorList>
    </citation>
    <scope>NUCLEOTIDE SEQUENCE [LARGE SCALE GENOMIC DNA]</scope>
    <source>
        <strain evidence="12">DSM 24913</strain>
    </source>
</reference>
<feature type="transmembrane region" description="Helical" evidence="10">
    <location>
        <begin position="289"/>
        <end position="306"/>
    </location>
</feature>
<comment type="subcellular location">
    <subcellularLocation>
        <location evidence="10">Cell inner membrane</location>
        <topology evidence="10">Multi-pass membrane protein</topology>
    </subcellularLocation>
</comment>
<keyword evidence="10" id="KW-1003">Cell membrane</keyword>
<comment type="function">
    <text evidence="10">Part of a membrane-bound complex that couples electron transfer with translocation of ions across the membrane.</text>
</comment>
<keyword evidence="3 10" id="KW-0285">Flavoprotein</keyword>
<accession>A0A1N7KU65</accession>
<dbReference type="RefSeq" id="WP_076514647.1">
    <property type="nucleotide sequence ID" value="NZ_FTOH01000003.1"/>
</dbReference>
<evidence type="ECO:0000256" key="9">
    <source>
        <dbReference type="ARBA" id="ARBA00023136"/>
    </source>
</evidence>
<keyword evidence="5 10" id="KW-0812">Transmembrane</keyword>
<feature type="transmembrane region" description="Helical" evidence="10">
    <location>
        <begin position="233"/>
        <end position="251"/>
    </location>
</feature>
<dbReference type="HAMAP" id="MF_00462">
    <property type="entry name" value="RsxD_RnfD"/>
    <property type="match status" value="1"/>
</dbReference>
<keyword evidence="7 10" id="KW-0249">Electron transport</keyword>